<sequence>MGGWGCSCSSTRLISSTKMRLCSKLFFFINHMYVV</sequence>
<accession>A0A7I8LI88</accession>
<dbReference type="Proteomes" id="UP000663760">
    <property type="component" value="Chromosome 16"/>
</dbReference>
<protein>
    <submittedName>
        <fullName evidence="1">Uncharacterized protein</fullName>
    </submittedName>
</protein>
<reference evidence="1" key="1">
    <citation type="submission" date="2020-02" db="EMBL/GenBank/DDBJ databases">
        <authorList>
            <person name="Scholz U."/>
            <person name="Mascher M."/>
            <person name="Fiebig A."/>
        </authorList>
    </citation>
    <scope>NUCLEOTIDE SEQUENCE</scope>
</reference>
<name>A0A7I8LI88_SPIIN</name>
<dbReference type="EMBL" id="LR746279">
    <property type="protein sequence ID" value="CAA7409753.1"/>
    <property type="molecule type" value="Genomic_DNA"/>
</dbReference>
<proteinExistence type="predicted"/>
<keyword evidence="2" id="KW-1185">Reference proteome</keyword>
<dbReference type="AlphaFoldDB" id="A0A7I8LI88"/>
<organism evidence="1 2">
    <name type="scientific">Spirodela intermedia</name>
    <name type="common">Intermediate duckweed</name>
    <dbReference type="NCBI Taxonomy" id="51605"/>
    <lineage>
        <taxon>Eukaryota</taxon>
        <taxon>Viridiplantae</taxon>
        <taxon>Streptophyta</taxon>
        <taxon>Embryophyta</taxon>
        <taxon>Tracheophyta</taxon>
        <taxon>Spermatophyta</taxon>
        <taxon>Magnoliopsida</taxon>
        <taxon>Liliopsida</taxon>
        <taxon>Araceae</taxon>
        <taxon>Lemnoideae</taxon>
        <taxon>Spirodela</taxon>
    </lineage>
</organism>
<evidence type="ECO:0000313" key="2">
    <source>
        <dbReference type="Proteomes" id="UP000663760"/>
    </source>
</evidence>
<evidence type="ECO:0000313" key="1">
    <source>
        <dbReference type="EMBL" id="CAA7409753.1"/>
    </source>
</evidence>
<gene>
    <name evidence="1" type="ORF">SI8410_16020431</name>
</gene>